<dbReference type="VEuPathDB" id="FungiDB:CH63R_13297"/>
<accession>A0A1B7XWQ8</accession>
<proteinExistence type="predicted"/>
<feature type="compositionally biased region" description="Acidic residues" evidence="1">
    <location>
        <begin position="458"/>
        <end position="468"/>
    </location>
</feature>
<evidence type="ECO:0000256" key="1">
    <source>
        <dbReference type="SAM" id="MobiDB-lite"/>
    </source>
</evidence>
<feature type="region of interest" description="Disordered" evidence="1">
    <location>
        <begin position="452"/>
        <end position="491"/>
    </location>
</feature>
<evidence type="ECO:0000313" key="2">
    <source>
        <dbReference type="EMBL" id="OBR04170.1"/>
    </source>
</evidence>
<feature type="compositionally biased region" description="Acidic residues" evidence="1">
    <location>
        <begin position="481"/>
        <end position="491"/>
    </location>
</feature>
<sequence length="491" mass="55358">MAEWKRLPSVVLLELCDAIQPIYVVQDLFTTTTTDAELSSRLQAQWLTAFHLSLACNRFREVITPVLYRRISIHGGRTALKLASLLRFLVKHPNLASGVRQLTLNLEVPDAGFVRLSAEDFDGILAAARGSQIPVPQYLDPVPGNSNNRIAQKQSQFGFDCASIRYLLEISLYHMRGLRELGLAQPWPLFTSHLSALPTTFNHEVDGMDRRVLSEHAKYSKDISSERSALFTLPHLTSFAVRPSYCPLIAGLDFQACATTIGLGPNITRVYLSTDWIQMNGSVPSRSLESVTDLTLDKMPLVSDDFASIVESCGSLETFKYLPARDGPPGNFLEIEFPVLTYLLRHHDTTANTLRTLCITVHQVAGYTYSHTETFLRFPNLENLWIEVWDLRGQRGDDEHYQGHAFYRILTTLPRSIRRIHLKGDLSQLSTDLVFLAQNTWKYPQLRVVEIEARHTDEPDDAGDEEHSDGETDHEVSDEGNKEDDSDGKMD</sequence>
<dbReference type="RefSeq" id="XP_018152688.1">
    <property type="nucleotide sequence ID" value="XM_018308271.1"/>
</dbReference>
<dbReference type="Proteomes" id="UP000092177">
    <property type="component" value="Chromosome 9"/>
</dbReference>
<protein>
    <submittedName>
        <fullName evidence="2">Uncharacterized protein</fullName>
    </submittedName>
</protein>
<dbReference type="OrthoDB" id="4817666at2759"/>
<dbReference type="KEGG" id="chig:CH63R_13297"/>
<dbReference type="AlphaFoldDB" id="A0A1B7XWQ8"/>
<reference evidence="3" key="1">
    <citation type="journal article" date="2017" name="BMC Genomics">
        <title>Gapless genome assembly of Colletotrichum higginsianum reveals chromosome structure and association of transposable elements with secondary metabolite gene clusters.</title>
        <authorList>
            <person name="Dallery J.-F."/>
            <person name="Lapalu N."/>
            <person name="Zampounis A."/>
            <person name="Pigne S."/>
            <person name="Luyten I."/>
            <person name="Amselem J."/>
            <person name="Wittenberg A.H.J."/>
            <person name="Zhou S."/>
            <person name="de Queiroz M.V."/>
            <person name="Robin G.P."/>
            <person name="Auger A."/>
            <person name="Hainaut M."/>
            <person name="Henrissat B."/>
            <person name="Kim K.-T."/>
            <person name="Lee Y.-H."/>
            <person name="Lespinet O."/>
            <person name="Schwartz D.C."/>
            <person name="Thon M.R."/>
            <person name="O'Connell R.J."/>
        </authorList>
    </citation>
    <scope>NUCLEOTIDE SEQUENCE [LARGE SCALE GENOMIC DNA]</scope>
    <source>
        <strain evidence="3">IMI 349063</strain>
    </source>
</reference>
<name>A0A1B7XWQ8_COLHI</name>
<keyword evidence="3" id="KW-1185">Reference proteome</keyword>
<feature type="compositionally biased region" description="Basic and acidic residues" evidence="1">
    <location>
        <begin position="469"/>
        <end position="480"/>
    </location>
</feature>
<organism evidence="2 3">
    <name type="scientific">Colletotrichum higginsianum (strain IMI 349063)</name>
    <name type="common">Crucifer anthracnose fungus</name>
    <dbReference type="NCBI Taxonomy" id="759273"/>
    <lineage>
        <taxon>Eukaryota</taxon>
        <taxon>Fungi</taxon>
        <taxon>Dikarya</taxon>
        <taxon>Ascomycota</taxon>
        <taxon>Pezizomycotina</taxon>
        <taxon>Sordariomycetes</taxon>
        <taxon>Hypocreomycetidae</taxon>
        <taxon>Glomerellales</taxon>
        <taxon>Glomerellaceae</taxon>
        <taxon>Colletotrichum</taxon>
        <taxon>Colletotrichum destructivum species complex</taxon>
    </lineage>
</organism>
<evidence type="ECO:0000313" key="3">
    <source>
        <dbReference type="Proteomes" id="UP000092177"/>
    </source>
</evidence>
<dbReference type="GeneID" id="28872378"/>
<comment type="caution">
    <text evidence="2">The sequence shown here is derived from an EMBL/GenBank/DDBJ whole genome shotgun (WGS) entry which is preliminary data.</text>
</comment>
<gene>
    <name evidence="2" type="ORF">CH63R_13297</name>
</gene>
<dbReference type="EMBL" id="LTAN01000009">
    <property type="protein sequence ID" value="OBR04170.1"/>
    <property type="molecule type" value="Genomic_DNA"/>
</dbReference>